<feature type="transmembrane region" description="Helical" evidence="2">
    <location>
        <begin position="296"/>
        <end position="323"/>
    </location>
</feature>
<keyword evidence="2" id="KW-1133">Transmembrane helix</keyword>
<reference evidence="4" key="1">
    <citation type="journal article" date="2021" name="Front. Microbiol.">
        <title>Comprehensive Comparative Genomics and Phenotyping of Methylobacterium Species.</title>
        <authorList>
            <person name="Alessa O."/>
            <person name="Ogura Y."/>
            <person name="Fujitani Y."/>
            <person name="Takami H."/>
            <person name="Hayashi T."/>
            <person name="Sahin N."/>
            <person name="Tani A."/>
        </authorList>
    </citation>
    <scope>NUCLEOTIDE SEQUENCE</scope>
    <source>
        <strain evidence="4">NBRC 15686</strain>
    </source>
</reference>
<sequence length="426" mass="44907">MAGYRGGVPISGLARRSVETDGSDSTHLGKDFVSRVSERKRERRVRIADGSSIVETAGADLDAGGGRVMLRGRWTADQGPAVESASARIAAQGRSQPVLVDLSGLVRLDTLGAWVLERTRAEIEAAGGRLAYAGARPEHRILLGEMGLREPEPAPRDTRNVGLRFLDSTGRRVAQGGGEILAGIAFLGEVVAAAGRVARRPQTFRMAALVNQLEQVALRGVPIIVLISFLVGGIVAQQGIFQLQRFGAQSFVVNLIGLLILRELGVLLTSIMVAGRSGSAFTAEIGSMRMREEVDALRVMGLDPIEILILPRILALVIGLPILAFLGSLAALAGGGLTAAIYGGMTVDAFLARLQAAVSFHHFAVGLIKAPFMALTIGIIATIEGFAVQGSAESLGRHVTASVVKSIFMVIVLDGLFAVFFAAIDF</sequence>
<feature type="transmembrane region" description="Helical" evidence="2">
    <location>
        <begin position="252"/>
        <end position="275"/>
    </location>
</feature>
<feature type="transmembrane region" description="Helical" evidence="2">
    <location>
        <begin position="180"/>
        <end position="199"/>
    </location>
</feature>
<accession>A0ABQ4UIM2</accession>
<evidence type="ECO:0000313" key="4">
    <source>
        <dbReference type="EMBL" id="GJE65630.1"/>
    </source>
</evidence>
<feature type="transmembrane region" description="Helical" evidence="2">
    <location>
        <begin position="329"/>
        <end position="351"/>
    </location>
</feature>
<evidence type="ECO:0000256" key="1">
    <source>
        <dbReference type="ARBA" id="ARBA00003787"/>
    </source>
</evidence>
<keyword evidence="2" id="KW-0472">Membrane</keyword>
<keyword evidence="2" id="KW-0812">Transmembrane</keyword>
<dbReference type="Proteomes" id="UP001055039">
    <property type="component" value="Unassembled WGS sequence"/>
</dbReference>
<dbReference type="EMBL" id="BPRC01000009">
    <property type="protein sequence ID" value="GJE65630.1"/>
    <property type="molecule type" value="Genomic_DNA"/>
</dbReference>
<dbReference type="InterPro" id="IPR030802">
    <property type="entry name" value="Permease_MalE"/>
</dbReference>
<evidence type="ECO:0000313" key="5">
    <source>
        <dbReference type="Proteomes" id="UP001055039"/>
    </source>
</evidence>
<name>A0ABQ4UIM2_9HYPH</name>
<feature type="transmembrane region" description="Helical" evidence="2">
    <location>
        <begin position="363"/>
        <end position="383"/>
    </location>
</feature>
<comment type="function">
    <text evidence="1">Could be part of an ABC transporter complex.</text>
</comment>
<feature type="transmembrane region" description="Helical" evidence="2">
    <location>
        <begin position="403"/>
        <end position="424"/>
    </location>
</feature>
<dbReference type="InterPro" id="IPR003453">
    <property type="entry name" value="ABC_MlaE_roteobac"/>
</dbReference>
<dbReference type="NCBIfam" id="TIGR00056">
    <property type="entry name" value="MlaE family lipid ABC transporter permease subunit"/>
    <property type="match status" value="1"/>
</dbReference>
<evidence type="ECO:0000256" key="2">
    <source>
        <dbReference type="SAM" id="Phobius"/>
    </source>
</evidence>
<dbReference type="PANTHER" id="PTHR30188">
    <property type="entry name" value="ABC TRANSPORTER PERMEASE PROTEIN-RELATED"/>
    <property type="match status" value="1"/>
</dbReference>
<dbReference type="PROSITE" id="PS50801">
    <property type="entry name" value="STAS"/>
    <property type="match status" value="1"/>
</dbReference>
<organism evidence="4 5">
    <name type="scientific">Methylorubrum aminovorans</name>
    <dbReference type="NCBI Taxonomy" id="269069"/>
    <lineage>
        <taxon>Bacteria</taxon>
        <taxon>Pseudomonadati</taxon>
        <taxon>Pseudomonadota</taxon>
        <taxon>Alphaproteobacteria</taxon>
        <taxon>Hyphomicrobiales</taxon>
        <taxon>Methylobacteriaceae</taxon>
        <taxon>Methylorubrum</taxon>
    </lineage>
</organism>
<dbReference type="PANTHER" id="PTHR30188:SF3">
    <property type="entry name" value="ABC TRANSPORTER PERMEASE"/>
    <property type="match status" value="1"/>
</dbReference>
<reference evidence="4" key="2">
    <citation type="submission" date="2021-08" db="EMBL/GenBank/DDBJ databases">
        <authorList>
            <person name="Tani A."/>
            <person name="Ola A."/>
            <person name="Ogura Y."/>
            <person name="Katsura K."/>
            <person name="Hayashi T."/>
        </authorList>
    </citation>
    <scope>NUCLEOTIDE SEQUENCE</scope>
    <source>
        <strain evidence="4">NBRC 15686</strain>
    </source>
</reference>
<proteinExistence type="predicted"/>
<dbReference type="InterPro" id="IPR002645">
    <property type="entry name" value="STAS_dom"/>
</dbReference>
<dbReference type="InterPro" id="IPR058548">
    <property type="entry name" value="MlaB-like_STAS"/>
</dbReference>
<dbReference type="Gene3D" id="3.30.750.24">
    <property type="entry name" value="STAS domain"/>
    <property type="match status" value="1"/>
</dbReference>
<protein>
    <recommendedName>
        <fullName evidence="3">STAS domain-containing protein</fullName>
    </recommendedName>
</protein>
<dbReference type="SUPFAM" id="SSF52091">
    <property type="entry name" value="SpoIIaa-like"/>
    <property type="match status" value="1"/>
</dbReference>
<dbReference type="Pfam" id="PF13466">
    <property type="entry name" value="STAS_2"/>
    <property type="match status" value="1"/>
</dbReference>
<feature type="domain" description="STAS" evidence="3">
    <location>
        <begin position="98"/>
        <end position="150"/>
    </location>
</feature>
<dbReference type="InterPro" id="IPR036513">
    <property type="entry name" value="STAS_dom_sf"/>
</dbReference>
<feature type="transmembrane region" description="Helical" evidence="2">
    <location>
        <begin position="220"/>
        <end position="240"/>
    </location>
</feature>
<gene>
    <name evidence="4" type="ORF">LNAOJCKE_2841</name>
</gene>
<evidence type="ECO:0000259" key="3">
    <source>
        <dbReference type="PROSITE" id="PS50801"/>
    </source>
</evidence>
<keyword evidence="5" id="KW-1185">Reference proteome</keyword>
<dbReference type="Pfam" id="PF02405">
    <property type="entry name" value="MlaE"/>
    <property type="match status" value="1"/>
</dbReference>
<comment type="caution">
    <text evidence="4">The sequence shown here is derived from an EMBL/GenBank/DDBJ whole genome shotgun (WGS) entry which is preliminary data.</text>
</comment>